<dbReference type="InterPro" id="IPR029787">
    <property type="entry name" value="Nucleotide_cyclase"/>
</dbReference>
<evidence type="ECO:0000256" key="2">
    <source>
        <dbReference type="SAM" id="Phobius"/>
    </source>
</evidence>
<evidence type="ECO:0000256" key="1">
    <source>
        <dbReference type="ARBA" id="ARBA00022553"/>
    </source>
</evidence>
<dbReference type="PANTHER" id="PTHR43547">
    <property type="entry name" value="TWO-COMPONENT HISTIDINE KINASE"/>
    <property type="match status" value="1"/>
</dbReference>
<keyword evidence="2" id="KW-0812">Transmembrane</keyword>
<dbReference type="InterPro" id="IPR015943">
    <property type="entry name" value="WD40/YVTN_repeat-like_dom_sf"/>
</dbReference>
<dbReference type="Pfam" id="PF07494">
    <property type="entry name" value="Reg_prop"/>
    <property type="match status" value="3"/>
</dbReference>
<comment type="caution">
    <text evidence="4">The sequence shown here is derived from an EMBL/GenBank/DDBJ whole genome shotgun (WGS) entry which is preliminary data.</text>
</comment>
<dbReference type="GO" id="GO:0000155">
    <property type="term" value="F:phosphorelay sensor kinase activity"/>
    <property type="evidence" value="ECO:0007669"/>
    <property type="project" value="TreeGrafter"/>
</dbReference>
<keyword evidence="2" id="KW-1133">Transmembrane helix</keyword>
<evidence type="ECO:0000259" key="3">
    <source>
        <dbReference type="PROSITE" id="PS50887"/>
    </source>
</evidence>
<dbReference type="SMART" id="SM00267">
    <property type="entry name" value="GGDEF"/>
    <property type="match status" value="1"/>
</dbReference>
<organism evidence="4 5">
    <name type="scientific">Paraglaciecola chathamensis S18K6</name>
    <dbReference type="NCBI Taxonomy" id="1127672"/>
    <lineage>
        <taxon>Bacteria</taxon>
        <taxon>Pseudomonadati</taxon>
        <taxon>Pseudomonadota</taxon>
        <taxon>Gammaproteobacteria</taxon>
        <taxon>Alteromonadales</taxon>
        <taxon>Alteromonadaceae</taxon>
        <taxon>Paraglaciecola</taxon>
    </lineage>
</organism>
<dbReference type="NCBIfam" id="TIGR00254">
    <property type="entry name" value="GGDEF"/>
    <property type="match status" value="1"/>
</dbReference>
<dbReference type="InterPro" id="IPR013783">
    <property type="entry name" value="Ig-like_fold"/>
</dbReference>
<reference evidence="4 5" key="1">
    <citation type="journal article" date="2017" name="Antonie Van Leeuwenhoek">
        <title>Rhizobium rhizosphaerae sp. nov., a novel species isolated from rice rhizosphere.</title>
        <authorList>
            <person name="Zhao J.J."/>
            <person name="Zhang J."/>
            <person name="Zhang R.J."/>
            <person name="Zhang C.W."/>
            <person name="Yin H.Q."/>
            <person name="Zhang X.X."/>
        </authorList>
    </citation>
    <scope>NUCLEOTIDE SEQUENCE [LARGE SCALE GENOMIC DNA]</scope>
    <source>
        <strain evidence="4 5">S18K6</strain>
    </source>
</reference>
<dbReference type="PROSITE" id="PS50887">
    <property type="entry name" value="GGDEF"/>
    <property type="match status" value="1"/>
</dbReference>
<gene>
    <name evidence="4" type="ORF">GCHA_3106</name>
</gene>
<dbReference type="SUPFAM" id="SSF55073">
    <property type="entry name" value="Nucleotide cyclase"/>
    <property type="match status" value="1"/>
</dbReference>
<dbReference type="RefSeq" id="WP_007989508.1">
    <property type="nucleotide sequence ID" value="NZ_BAEM01000040.1"/>
</dbReference>
<proteinExistence type="predicted"/>
<keyword evidence="2" id="KW-0472">Membrane</keyword>
<dbReference type="InterPro" id="IPR043128">
    <property type="entry name" value="Rev_trsase/Diguanyl_cyclase"/>
</dbReference>
<dbReference type="AlphaFoldDB" id="A0AAV3V274"/>
<name>A0AAV3V274_9ALTE</name>
<dbReference type="Pfam" id="PF00990">
    <property type="entry name" value="GGDEF"/>
    <property type="match status" value="1"/>
</dbReference>
<keyword evidence="1" id="KW-0597">Phosphoprotein</keyword>
<dbReference type="PANTHER" id="PTHR43547:SF2">
    <property type="entry name" value="HYBRID SIGNAL TRANSDUCTION HISTIDINE KINASE C"/>
    <property type="match status" value="1"/>
</dbReference>
<evidence type="ECO:0000313" key="5">
    <source>
        <dbReference type="Proteomes" id="UP000006320"/>
    </source>
</evidence>
<dbReference type="Gene3D" id="2.130.10.10">
    <property type="entry name" value="YVTN repeat-like/Quinoprotein amine dehydrogenase"/>
    <property type="match status" value="2"/>
</dbReference>
<protein>
    <recommendedName>
        <fullName evidence="3">GGDEF domain-containing protein</fullName>
    </recommendedName>
</protein>
<dbReference type="Pfam" id="PF07495">
    <property type="entry name" value="Y_Y_Y"/>
    <property type="match status" value="1"/>
</dbReference>
<dbReference type="InterPro" id="IPR000160">
    <property type="entry name" value="GGDEF_dom"/>
</dbReference>
<dbReference type="Gene3D" id="2.60.40.10">
    <property type="entry name" value="Immunoglobulins"/>
    <property type="match status" value="1"/>
</dbReference>
<dbReference type="InterPro" id="IPR011123">
    <property type="entry name" value="Y_Y_Y"/>
</dbReference>
<dbReference type="InterPro" id="IPR011047">
    <property type="entry name" value="Quinoprotein_ADH-like_sf"/>
</dbReference>
<dbReference type="InterPro" id="IPR011110">
    <property type="entry name" value="Reg_prop"/>
</dbReference>
<evidence type="ECO:0000313" key="4">
    <source>
        <dbReference type="EMBL" id="GAC11047.1"/>
    </source>
</evidence>
<feature type="domain" description="GGDEF" evidence="3">
    <location>
        <begin position="892"/>
        <end position="1031"/>
    </location>
</feature>
<dbReference type="CDD" id="cd01949">
    <property type="entry name" value="GGDEF"/>
    <property type="match status" value="1"/>
</dbReference>
<feature type="transmembrane region" description="Helical" evidence="2">
    <location>
        <begin position="791"/>
        <end position="809"/>
    </location>
</feature>
<dbReference type="Gene3D" id="3.30.70.270">
    <property type="match status" value="1"/>
</dbReference>
<sequence>MFKNGMIWVVLSVFFNISISASERTFFSFTPANFSKQLSQKTVRQVYQDSTGYLWFVTQEGLSRYDGYQLLKFVHDPRDPDSISSDNVRSILEDNQKRLWIATDGGGLNRFEPLSQTFTKWRAGGEKSQSIISDQIRSMYLASDGTIWLGYNNGSFSRLKQNDMKFEHFNTRELLPELTKNAFVTSIAEDKHYIWLATDGNGLLQFNKDTYQLKRYFKGGVSPLFSDRLTEVFIDTQKRIWLTSYDAGISIFDVEKKPFPTWRHDPRQNRSIASDLVHTVYQDHHQRLWFGTEGGLSLFDENGSFTTFKKNKGVSDNKILSILQDPSGIMWLGTYSGITKGIEVPFEKIDKGLASKIVLGFAETTSSKGERTIWVAGYDGLTQLDSAGRVQNVLNAHSEPALNDTRVMTVSGDNNILWFGTRGGGLGRLNVDNMEVDYLVHDPNKPKSLSFNGVTSIHLDQDENLWVGTFGGGLNLLKHNGNGFVHFREQQGDLRSLNHDRVVAISELLDGRIIIGTIKGINIFNPTSSDFDRIEHEPDNFDSLSAPMAWAFYQDDAEQLWVGTQGGGLNQWRKKDLNALNNHFSRYNSANGLPSSHIYSIQADEMDNLWLSSTAGLSRFNPATGKIRHFDSSQGLNDSEFNFGAGFTDSQGVMYFGGNFGFVRFQPNEIKDSKTVPPVVLVRIKKLNEEVGVDIQYQEQHEIVLDYLDYYISFEFAALDFNAPELNEYRYKLEGLDPNWVELGHARLASFTNLPPGKYVLNVQASNHLGLWNSEGVALPLRVLPPPWRTWWAYSLYAILLIVIVLDVIRRYRLKRQRASQHLIDLEEKVEERTTDLRLVNEKLEQISFTDPLTGLKNRRYLTQHLNNDVEIILAKHQERSLNQSQLVSKDADLIFFLMDLDHFKQVNDRYGHSAGDAVLVAVKSILETVFRDTDYLLRWGGEEFLIVARFVDRSSAETLAERLRCSIQAHRFNIEDNVAINVTCSIGFSVFPLLSNQPTALNWERTIDVADLCLYAAKKSSRNTWVGLLDLTCDEQDVFSAVVDKTEQLIQSGQLTLVSSITDINNIRWR</sequence>
<dbReference type="Proteomes" id="UP000006320">
    <property type="component" value="Unassembled WGS sequence"/>
</dbReference>
<dbReference type="SUPFAM" id="SSF50998">
    <property type="entry name" value="Quinoprotein alcohol dehydrogenase-like"/>
    <property type="match status" value="1"/>
</dbReference>
<accession>A0AAV3V274</accession>
<dbReference type="EMBL" id="BAEM01000040">
    <property type="protein sequence ID" value="GAC11047.1"/>
    <property type="molecule type" value="Genomic_DNA"/>
</dbReference>